<dbReference type="AlphaFoldDB" id="Q46WJ6"/>
<dbReference type="EMBL" id="CP000090">
    <property type="protein sequence ID" value="AAZ62487.1"/>
    <property type="molecule type" value="Genomic_DNA"/>
</dbReference>
<gene>
    <name evidence="3" type="ordered locus">Reut_A3127</name>
</gene>
<dbReference type="GO" id="GO:0003677">
    <property type="term" value="F:DNA binding"/>
    <property type="evidence" value="ECO:0007669"/>
    <property type="project" value="InterPro"/>
</dbReference>
<dbReference type="InterPro" id="IPR036515">
    <property type="entry name" value="Transposase_17_sf"/>
</dbReference>
<dbReference type="STRING" id="264198.Reut_A3127"/>
<evidence type="ECO:0000256" key="1">
    <source>
        <dbReference type="SAM" id="MobiDB-lite"/>
    </source>
</evidence>
<reference evidence="3" key="1">
    <citation type="submission" date="2005-08" db="EMBL/GenBank/DDBJ databases">
        <title>Complete sequence of Chromosome1 of Ralstonia eutropha JMP134.</title>
        <authorList>
            <person name="Copeland A."/>
            <person name="Lucas S."/>
            <person name="Lapidus A."/>
            <person name="Barry K."/>
            <person name="Detter J.C."/>
            <person name="Glavina T."/>
            <person name="Hammon N."/>
            <person name="Israni S."/>
            <person name="Pitluck S."/>
            <person name="Goltsman E."/>
            <person name="Martinez M."/>
            <person name="Schmutz J."/>
            <person name="Larimer F."/>
            <person name="Land M."/>
            <person name="Lykidis A."/>
            <person name="Richardson P."/>
        </authorList>
    </citation>
    <scope>NUCLEOTIDE SEQUENCE</scope>
    <source>
        <strain evidence="3">JMP134</strain>
    </source>
</reference>
<dbReference type="GO" id="GO:0006313">
    <property type="term" value="P:DNA transposition"/>
    <property type="evidence" value="ECO:0007669"/>
    <property type="project" value="InterPro"/>
</dbReference>
<dbReference type="SMART" id="SM01321">
    <property type="entry name" value="Y1_Tnp"/>
    <property type="match status" value="1"/>
</dbReference>
<dbReference type="PANTHER" id="PTHR34322">
    <property type="entry name" value="TRANSPOSASE, Y1_TNP DOMAIN-CONTAINING"/>
    <property type="match status" value="1"/>
</dbReference>
<dbReference type="Gene3D" id="3.30.70.1290">
    <property type="entry name" value="Transposase IS200-like"/>
    <property type="match status" value="1"/>
</dbReference>
<sequence>MGTDQAIIWSNSGPDPSGASMARLPRFSPAGLPALVLQRGNNRQPVFLGPDDYLHYLDSLRMAAREHDLAIHAYGLRPNHIHLVATPRGADSLSLTMQAVGRRYARYFNRTANRTGTLWEGRFRSAVFDPAEWMLPAMLYAEGNAMRAGEVITPEADRWSSYRHHVGIEASALVSDHSAYWELGNTPFERQSNYRTLSNEGLSGRTLATLRKHAHSGWPLGGDGFLSQLERQATRRVQPLPKGRPKREAGAEATEPDESVA</sequence>
<dbReference type="Pfam" id="PF01797">
    <property type="entry name" value="Y1_Tnp"/>
    <property type="match status" value="1"/>
</dbReference>
<evidence type="ECO:0000259" key="2">
    <source>
        <dbReference type="SMART" id="SM01321"/>
    </source>
</evidence>
<dbReference type="KEGG" id="reu:Reut_A3127"/>
<dbReference type="SUPFAM" id="SSF143422">
    <property type="entry name" value="Transposase IS200-like"/>
    <property type="match status" value="1"/>
</dbReference>
<evidence type="ECO:0000313" key="3">
    <source>
        <dbReference type="EMBL" id="AAZ62487.1"/>
    </source>
</evidence>
<protein>
    <recommendedName>
        <fullName evidence="2">Transposase IS200-like domain-containing protein</fullName>
    </recommendedName>
</protein>
<dbReference type="InterPro" id="IPR002686">
    <property type="entry name" value="Transposase_17"/>
</dbReference>
<dbReference type="eggNOG" id="COG1943">
    <property type="taxonomic scope" value="Bacteria"/>
</dbReference>
<proteinExistence type="predicted"/>
<dbReference type="GO" id="GO:0004803">
    <property type="term" value="F:transposase activity"/>
    <property type="evidence" value="ECO:0007669"/>
    <property type="project" value="InterPro"/>
</dbReference>
<accession>Q46WJ6</accession>
<feature type="region of interest" description="Disordered" evidence="1">
    <location>
        <begin position="231"/>
        <end position="261"/>
    </location>
</feature>
<dbReference type="PANTHER" id="PTHR34322:SF2">
    <property type="entry name" value="TRANSPOSASE IS200-LIKE DOMAIN-CONTAINING PROTEIN"/>
    <property type="match status" value="1"/>
</dbReference>
<feature type="domain" description="Transposase IS200-like" evidence="2">
    <location>
        <begin position="29"/>
        <end position="144"/>
    </location>
</feature>
<organism evidence="3">
    <name type="scientific">Cupriavidus pinatubonensis (strain JMP 134 / LMG 1197)</name>
    <name type="common">Cupriavidus necator (strain JMP 134)</name>
    <dbReference type="NCBI Taxonomy" id="264198"/>
    <lineage>
        <taxon>Bacteria</taxon>
        <taxon>Pseudomonadati</taxon>
        <taxon>Pseudomonadota</taxon>
        <taxon>Betaproteobacteria</taxon>
        <taxon>Burkholderiales</taxon>
        <taxon>Burkholderiaceae</taxon>
        <taxon>Cupriavidus</taxon>
    </lineage>
</organism>
<name>Q46WJ6_CUPPJ</name>
<dbReference type="HOGENOM" id="CLU_068226_1_2_4"/>